<dbReference type="VEuPathDB" id="FungiDB:PSTT_07618"/>
<protein>
    <recommendedName>
        <fullName evidence="3">Anamorsin homolog</fullName>
    </recommendedName>
</protein>
<organism evidence="1 2">
    <name type="scientific">Puccinia striiformis</name>
    <dbReference type="NCBI Taxonomy" id="27350"/>
    <lineage>
        <taxon>Eukaryota</taxon>
        <taxon>Fungi</taxon>
        <taxon>Dikarya</taxon>
        <taxon>Basidiomycota</taxon>
        <taxon>Pucciniomycotina</taxon>
        <taxon>Pucciniomycetes</taxon>
        <taxon>Pucciniales</taxon>
        <taxon>Pucciniaceae</taxon>
        <taxon>Puccinia</taxon>
    </lineage>
</organism>
<accession>A0A2S4VFK4</accession>
<name>A0A2S4VFK4_9BASI</name>
<evidence type="ECO:0000313" key="2">
    <source>
        <dbReference type="Proteomes" id="UP000239156"/>
    </source>
</evidence>
<dbReference type="InterPro" id="IPR007785">
    <property type="entry name" value="Anamorsin"/>
</dbReference>
<proteinExistence type="predicted"/>
<sequence>MVMAKIYHQTIHHHLLLDLLNLILPSLKPSGKLTWITQSELSVIESVLKQSSGLVDVQIVSGPDSSQIITATKSISNSVTTNLPKKSTKSSLWSFSPMNKTKLIDNTNLLTEEDLKKPNNITASEGCNPKKACKNCTCGLRELELIQEDDLPAHLKNSGVRLKKCQ</sequence>
<dbReference type="GO" id="GO:0005737">
    <property type="term" value="C:cytoplasm"/>
    <property type="evidence" value="ECO:0007669"/>
    <property type="project" value="InterPro"/>
</dbReference>
<evidence type="ECO:0008006" key="3">
    <source>
        <dbReference type="Google" id="ProtNLM"/>
    </source>
</evidence>
<comment type="caution">
    <text evidence="1">The sequence shown here is derived from an EMBL/GenBank/DDBJ whole genome shotgun (WGS) entry which is preliminary data.</text>
</comment>
<dbReference type="EMBL" id="PKSL01000065">
    <property type="protein sequence ID" value="POW08303.1"/>
    <property type="molecule type" value="Genomic_DNA"/>
</dbReference>
<keyword evidence="2" id="KW-1185">Reference proteome</keyword>
<evidence type="ECO:0000313" key="1">
    <source>
        <dbReference type="EMBL" id="POW08303.1"/>
    </source>
</evidence>
<dbReference type="AlphaFoldDB" id="A0A2S4VFK4"/>
<dbReference type="GO" id="GO:0051536">
    <property type="term" value="F:iron-sulfur cluster binding"/>
    <property type="evidence" value="ECO:0007669"/>
    <property type="project" value="InterPro"/>
</dbReference>
<dbReference type="Proteomes" id="UP000239156">
    <property type="component" value="Unassembled WGS sequence"/>
</dbReference>
<dbReference type="PANTHER" id="PTHR13273">
    <property type="entry name" value="ANAMORSIN"/>
    <property type="match status" value="1"/>
</dbReference>
<dbReference type="PANTHER" id="PTHR13273:SF14">
    <property type="entry name" value="ANAMORSIN"/>
    <property type="match status" value="1"/>
</dbReference>
<reference evidence="1" key="1">
    <citation type="submission" date="2017-12" db="EMBL/GenBank/DDBJ databases">
        <title>Gene loss provides genomic basis for host adaptation in cereal stripe rust fungi.</title>
        <authorList>
            <person name="Xia C."/>
        </authorList>
    </citation>
    <scope>NUCLEOTIDE SEQUENCE [LARGE SCALE GENOMIC DNA]</scope>
    <source>
        <strain evidence="1">93-210</strain>
    </source>
</reference>
<dbReference type="GO" id="GO:0016226">
    <property type="term" value="P:iron-sulfur cluster assembly"/>
    <property type="evidence" value="ECO:0007669"/>
    <property type="project" value="InterPro"/>
</dbReference>
<gene>
    <name evidence="1" type="ORF">PSTT_07618</name>
</gene>